<protein>
    <submittedName>
        <fullName evidence="9">Metal dependent phosphohydrolase</fullName>
    </submittedName>
</protein>
<keyword evidence="2" id="KW-1003">Cell membrane</keyword>
<keyword evidence="3 6" id="KW-0812">Transmembrane</keyword>
<dbReference type="InterPro" id="IPR003607">
    <property type="entry name" value="HD/PDEase_dom"/>
</dbReference>
<feature type="transmembrane region" description="Helical" evidence="6">
    <location>
        <begin position="270"/>
        <end position="287"/>
    </location>
</feature>
<dbReference type="Proteomes" id="UP000007435">
    <property type="component" value="Chromosome"/>
</dbReference>
<dbReference type="eggNOG" id="COG1284">
    <property type="taxonomic scope" value="Bacteria"/>
</dbReference>
<feature type="transmembrane region" description="Helical" evidence="6">
    <location>
        <begin position="242"/>
        <end position="263"/>
    </location>
</feature>
<evidence type="ECO:0000256" key="2">
    <source>
        <dbReference type="ARBA" id="ARBA00022475"/>
    </source>
</evidence>
<feature type="domain" description="HD" evidence="7">
    <location>
        <begin position="28"/>
        <end position="122"/>
    </location>
</feature>
<dbReference type="InterPro" id="IPR006674">
    <property type="entry name" value="HD_domain"/>
</dbReference>
<proteinExistence type="predicted"/>
<accession>E4RUX5</accession>
<dbReference type="InterPro" id="IPR019264">
    <property type="entry name" value="DUF2179"/>
</dbReference>
<dbReference type="RefSeq" id="WP_013408048.1">
    <property type="nucleotide sequence ID" value="NC_014655.1"/>
</dbReference>
<dbReference type="Gene3D" id="1.10.3210.10">
    <property type="entry name" value="Hypothetical protein af1432"/>
    <property type="match status" value="1"/>
</dbReference>
<dbReference type="Gene3D" id="3.30.70.120">
    <property type="match status" value="1"/>
</dbReference>
<keyword evidence="5 6" id="KW-0472">Membrane</keyword>
<dbReference type="Pfam" id="PF01966">
    <property type="entry name" value="HD"/>
    <property type="match status" value="1"/>
</dbReference>
<feature type="transmembrane region" description="Helical" evidence="6">
    <location>
        <begin position="337"/>
        <end position="358"/>
    </location>
</feature>
<dbReference type="InterPro" id="IPR003740">
    <property type="entry name" value="YitT"/>
</dbReference>
<dbReference type="STRING" id="649349.Lbys_1278"/>
<sequence length="480" mass="54397">MDYKGLETYFLNKLKKELPLSLRYHDVEHVRDVITASERLGKLEGLKLHDLILLKTAALFHDSGFLIQRENHEDISCKIARDELPAWGYTQEDIEIICRTIRATKLPQKAETLLEKILADADLDYLGRTDYAEISHKLYLELQMASLLHSTEEWQKMQEEFLQKHTYFTKSARNLRQGQKEKNLKSLQHMSKKHHGPLFSGNDILFLILSVLSASFALKSFLVPNHFLDGGVTGISILLYEIYGWDLGLLLLLLNLPFIVLSWYKVGRNFAIRSTLTIVLIAITMQYMQFPELTHDKLLVAMFGGFFMGIGVGLGMRGGGTFDGMEVLVLMTTKKSSFSITELILGMNICIFVIAAIFMKVETALYAILTYIIASLTTKYVIEGIEAYTGVTIVSGESAAIKKALVLELDRGITIYKGERGFMKDSFDKSTEVDIIFTVVTRLEVRRLKNTVYAIDPKAFIFTQTVREPQGGIVKEIVKH</sequence>
<dbReference type="Pfam" id="PF02588">
    <property type="entry name" value="YitT_membrane"/>
    <property type="match status" value="1"/>
</dbReference>
<organism evidence="9 10">
    <name type="scientific">Leadbetterella byssophila (strain DSM 17132 / JCM 16389 / KACC 11308 / NBRC 106382 / 4M15)</name>
    <dbReference type="NCBI Taxonomy" id="649349"/>
    <lineage>
        <taxon>Bacteria</taxon>
        <taxon>Pseudomonadati</taxon>
        <taxon>Bacteroidota</taxon>
        <taxon>Cytophagia</taxon>
        <taxon>Cytophagales</taxon>
        <taxon>Leadbetterellaceae</taxon>
        <taxon>Leadbetterella</taxon>
    </lineage>
</organism>
<dbReference type="KEGG" id="lby:Lbys_1278"/>
<dbReference type="InterPro" id="IPR051461">
    <property type="entry name" value="UPF0750_membrane"/>
</dbReference>
<evidence type="ECO:0000256" key="5">
    <source>
        <dbReference type="ARBA" id="ARBA00023136"/>
    </source>
</evidence>
<feature type="domain" description="DUF2179" evidence="8">
    <location>
        <begin position="411"/>
        <end position="471"/>
    </location>
</feature>
<dbReference type="PANTHER" id="PTHR33545">
    <property type="entry name" value="UPF0750 MEMBRANE PROTEIN YITT-RELATED"/>
    <property type="match status" value="1"/>
</dbReference>
<dbReference type="EMBL" id="CP002305">
    <property type="protein sequence ID" value="ADQ16998.1"/>
    <property type="molecule type" value="Genomic_DNA"/>
</dbReference>
<reference key="1">
    <citation type="submission" date="2010-11" db="EMBL/GenBank/DDBJ databases">
        <title>The complete genome of Leadbetterella byssophila DSM 17132.</title>
        <authorList>
            <consortium name="US DOE Joint Genome Institute (JGI-PGF)"/>
            <person name="Lucas S."/>
            <person name="Copeland A."/>
            <person name="Lapidus A."/>
            <person name="Glavina del Rio T."/>
            <person name="Dalin E."/>
            <person name="Tice H."/>
            <person name="Bruce D."/>
            <person name="Goodwin L."/>
            <person name="Pitluck S."/>
            <person name="Kyrpides N."/>
            <person name="Mavromatis K."/>
            <person name="Ivanova N."/>
            <person name="Teshima H."/>
            <person name="Brettin T."/>
            <person name="Detter J.C."/>
            <person name="Han C."/>
            <person name="Tapia R."/>
            <person name="Land M."/>
            <person name="Hauser L."/>
            <person name="Markowitz V."/>
            <person name="Cheng J.-F."/>
            <person name="Hugenholtz P."/>
            <person name="Woyke T."/>
            <person name="Wu D."/>
            <person name="Tindall B."/>
            <person name="Pomrenke H.G."/>
            <person name="Brambilla E."/>
            <person name="Klenk H.-P."/>
            <person name="Eisen J.A."/>
        </authorList>
    </citation>
    <scope>NUCLEOTIDE SEQUENCE [LARGE SCALE GENOMIC DNA]</scope>
    <source>
        <strain>DSM 17132</strain>
    </source>
</reference>
<evidence type="ECO:0000256" key="3">
    <source>
        <dbReference type="ARBA" id="ARBA00022692"/>
    </source>
</evidence>
<name>E4RUX5_LEAB4</name>
<evidence type="ECO:0000313" key="9">
    <source>
        <dbReference type="EMBL" id="ADQ16998.1"/>
    </source>
</evidence>
<comment type="subcellular location">
    <subcellularLocation>
        <location evidence="1">Cell membrane</location>
        <topology evidence="1">Multi-pass membrane protein</topology>
    </subcellularLocation>
</comment>
<dbReference type="eggNOG" id="COG1418">
    <property type="taxonomic scope" value="Bacteria"/>
</dbReference>
<evidence type="ECO:0000256" key="4">
    <source>
        <dbReference type="ARBA" id="ARBA00022989"/>
    </source>
</evidence>
<dbReference type="HOGENOM" id="CLU_568357_0_0_10"/>
<gene>
    <name evidence="9" type="ordered locus">Lbys_1278</name>
</gene>
<keyword evidence="10" id="KW-1185">Reference proteome</keyword>
<dbReference type="Pfam" id="PF10035">
    <property type="entry name" value="DUF2179"/>
    <property type="match status" value="1"/>
</dbReference>
<dbReference type="CDD" id="cd00077">
    <property type="entry name" value="HDc"/>
    <property type="match status" value="1"/>
</dbReference>
<evidence type="ECO:0000259" key="8">
    <source>
        <dbReference type="Pfam" id="PF10035"/>
    </source>
</evidence>
<feature type="transmembrane region" description="Helical" evidence="6">
    <location>
        <begin position="299"/>
        <end position="316"/>
    </location>
</feature>
<dbReference type="CDD" id="cd16380">
    <property type="entry name" value="YitT_C"/>
    <property type="match status" value="1"/>
</dbReference>
<evidence type="ECO:0000256" key="1">
    <source>
        <dbReference type="ARBA" id="ARBA00004651"/>
    </source>
</evidence>
<evidence type="ECO:0000256" key="6">
    <source>
        <dbReference type="SAM" id="Phobius"/>
    </source>
</evidence>
<feature type="transmembrane region" description="Helical" evidence="6">
    <location>
        <begin position="364"/>
        <end position="382"/>
    </location>
</feature>
<dbReference type="PANTHER" id="PTHR33545:SF3">
    <property type="entry name" value="UPF0750 MEMBRANE PROTEIN YQFU"/>
    <property type="match status" value="1"/>
</dbReference>
<dbReference type="GO" id="GO:0005886">
    <property type="term" value="C:plasma membrane"/>
    <property type="evidence" value="ECO:0007669"/>
    <property type="project" value="UniProtKB-SubCell"/>
</dbReference>
<dbReference type="SUPFAM" id="SSF109604">
    <property type="entry name" value="HD-domain/PDEase-like"/>
    <property type="match status" value="1"/>
</dbReference>
<reference evidence="9 10" key="2">
    <citation type="journal article" date="2011" name="Stand. Genomic Sci.">
        <title>Complete genome sequence of Leadbetterella byssophila type strain (4M15).</title>
        <authorList>
            <person name="Abt B."/>
            <person name="Teshima H."/>
            <person name="Lucas S."/>
            <person name="Lapidus A."/>
            <person name="Del Rio T.G."/>
            <person name="Nolan M."/>
            <person name="Tice H."/>
            <person name="Cheng J.F."/>
            <person name="Pitluck S."/>
            <person name="Liolios K."/>
            <person name="Pagani I."/>
            <person name="Ivanova N."/>
            <person name="Mavromatis K."/>
            <person name="Pati A."/>
            <person name="Tapia R."/>
            <person name="Han C."/>
            <person name="Goodwin L."/>
            <person name="Chen A."/>
            <person name="Palaniappan K."/>
            <person name="Land M."/>
            <person name="Hauser L."/>
            <person name="Chang Y.J."/>
            <person name="Jeffries C.D."/>
            <person name="Rohde M."/>
            <person name="Goker M."/>
            <person name="Tindall B.J."/>
            <person name="Detter J.C."/>
            <person name="Woyke T."/>
            <person name="Bristow J."/>
            <person name="Eisen J.A."/>
            <person name="Markowitz V."/>
            <person name="Hugenholtz P."/>
            <person name="Klenk H.P."/>
            <person name="Kyrpides N.C."/>
        </authorList>
    </citation>
    <scope>NUCLEOTIDE SEQUENCE [LARGE SCALE GENOMIC DNA]</scope>
    <source>
        <strain evidence="10">DSM 17132 / JCM 16389 / KACC 11308 / NBRC 106382 / 4M15</strain>
    </source>
</reference>
<dbReference type="OrthoDB" id="265478at2"/>
<feature type="transmembrane region" description="Helical" evidence="6">
    <location>
        <begin position="204"/>
        <end position="222"/>
    </location>
</feature>
<dbReference type="AlphaFoldDB" id="E4RUX5"/>
<evidence type="ECO:0000259" key="7">
    <source>
        <dbReference type="Pfam" id="PF01966"/>
    </source>
</evidence>
<dbReference type="InterPro" id="IPR015867">
    <property type="entry name" value="N-reg_PII/ATP_PRibTrfase_C"/>
</dbReference>
<keyword evidence="4 6" id="KW-1133">Transmembrane helix</keyword>
<evidence type="ECO:0000313" key="10">
    <source>
        <dbReference type="Proteomes" id="UP000007435"/>
    </source>
</evidence>